<dbReference type="SMART" id="SM00086">
    <property type="entry name" value="PAC"/>
    <property type="match status" value="1"/>
</dbReference>
<dbReference type="Proteomes" id="UP000019464">
    <property type="component" value="Unassembled WGS sequence"/>
</dbReference>
<dbReference type="STRING" id="1229521.D791_04027"/>
<dbReference type="CDD" id="cd01949">
    <property type="entry name" value="GGDEF"/>
    <property type="match status" value="1"/>
</dbReference>
<dbReference type="EC" id="3.1.4.52" evidence="6"/>
<dbReference type="AlphaFoldDB" id="W9UWD7"/>
<accession>W9UWD7</accession>
<proteinExistence type="predicted"/>
<feature type="domain" description="GGDEF" evidence="5">
    <location>
        <begin position="294"/>
        <end position="443"/>
    </location>
</feature>
<comment type="caution">
    <text evidence="6">The sequence shown here is derived from an EMBL/GenBank/DDBJ whole genome shotgun (WGS) entry which is preliminary data.</text>
</comment>
<dbReference type="NCBIfam" id="TIGR00254">
    <property type="entry name" value="GGDEF"/>
    <property type="match status" value="1"/>
</dbReference>
<dbReference type="RefSeq" id="WP_051514690.1">
    <property type="nucleotide sequence ID" value="NZ_AONB01000040.1"/>
</dbReference>
<evidence type="ECO:0000259" key="2">
    <source>
        <dbReference type="PROSITE" id="PS50112"/>
    </source>
</evidence>
<dbReference type="OrthoDB" id="9816034at2"/>
<dbReference type="PROSITE" id="PS50883">
    <property type="entry name" value="EAL"/>
    <property type="match status" value="1"/>
</dbReference>
<dbReference type="InterPro" id="IPR001633">
    <property type="entry name" value="EAL_dom"/>
</dbReference>
<dbReference type="SUPFAM" id="SSF141868">
    <property type="entry name" value="EAL domain-like"/>
    <property type="match status" value="1"/>
</dbReference>
<dbReference type="InterPro" id="IPR035919">
    <property type="entry name" value="EAL_sf"/>
</dbReference>
<dbReference type="Gene3D" id="3.20.20.450">
    <property type="entry name" value="EAL domain"/>
    <property type="match status" value="1"/>
</dbReference>
<protein>
    <submittedName>
        <fullName evidence="6">Cyclic di-GMP phosphodiesterase Gmr</fullName>
        <ecNumber evidence="6">3.1.4.52</ecNumber>
    </submittedName>
</protein>
<gene>
    <name evidence="6" type="primary">gmr_24</name>
    <name evidence="6" type="ORF">D791_04027</name>
</gene>
<dbReference type="CDD" id="cd01948">
    <property type="entry name" value="EAL"/>
    <property type="match status" value="1"/>
</dbReference>
<dbReference type="SMART" id="SM00091">
    <property type="entry name" value="PAS"/>
    <property type="match status" value="2"/>
</dbReference>
<dbReference type="Gene3D" id="3.30.450.20">
    <property type="entry name" value="PAS domain"/>
    <property type="match status" value="2"/>
</dbReference>
<dbReference type="GO" id="GO:0071111">
    <property type="term" value="F:cyclic-guanylate-specific phosphodiesterase activity"/>
    <property type="evidence" value="ECO:0007669"/>
    <property type="project" value="UniProtKB-EC"/>
</dbReference>
<organism evidence="6 7">
    <name type="scientific">Nitrincola nitratireducens</name>
    <dbReference type="NCBI Taxonomy" id="1229521"/>
    <lineage>
        <taxon>Bacteria</taxon>
        <taxon>Pseudomonadati</taxon>
        <taxon>Pseudomonadota</taxon>
        <taxon>Gammaproteobacteria</taxon>
        <taxon>Oceanospirillales</taxon>
        <taxon>Oceanospirillaceae</taxon>
        <taxon>Nitrincola</taxon>
    </lineage>
</organism>
<dbReference type="Pfam" id="PF08448">
    <property type="entry name" value="PAS_4"/>
    <property type="match status" value="1"/>
</dbReference>
<feature type="domain" description="PAC" evidence="3">
    <location>
        <begin position="209"/>
        <end position="262"/>
    </location>
</feature>
<dbReference type="Pfam" id="PF00990">
    <property type="entry name" value="GGDEF"/>
    <property type="match status" value="1"/>
</dbReference>
<feature type="domain" description="PAS" evidence="2">
    <location>
        <begin position="136"/>
        <end position="206"/>
    </location>
</feature>
<reference evidence="6 7" key="2">
    <citation type="journal article" date="2015" name="Syst. Appl. Microbiol.">
        <title>Nitrincola nitratireducens sp. nov. isolated from a haloalkaline crater lake.</title>
        <authorList>
            <person name="Singh A."/>
            <person name="Vaidya B."/>
            <person name="Tanuku N.R."/>
            <person name="Pinnaka A.K."/>
        </authorList>
    </citation>
    <scope>NUCLEOTIDE SEQUENCE [LARGE SCALE GENOMIC DNA]</scope>
    <source>
        <strain evidence="6 7">AK23</strain>
    </source>
</reference>
<dbReference type="CDD" id="cd00130">
    <property type="entry name" value="PAS"/>
    <property type="match status" value="2"/>
</dbReference>
<comment type="cofactor">
    <cofactor evidence="1">
        <name>Mg(2+)</name>
        <dbReference type="ChEBI" id="CHEBI:18420"/>
    </cofactor>
</comment>
<dbReference type="SMART" id="SM00052">
    <property type="entry name" value="EAL"/>
    <property type="match status" value="1"/>
</dbReference>
<dbReference type="SUPFAM" id="SSF55785">
    <property type="entry name" value="PYP-like sensor domain (PAS domain)"/>
    <property type="match status" value="2"/>
</dbReference>
<dbReference type="Pfam" id="PF08447">
    <property type="entry name" value="PAS_3"/>
    <property type="match status" value="1"/>
</dbReference>
<evidence type="ECO:0000313" key="7">
    <source>
        <dbReference type="Proteomes" id="UP000019464"/>
    </source>
</evidence>
<dbReference type="PROSITE" id="PS50112">
    <property type="entry name" value="PAS"/>
    <property type="match status" value="2"/>
</dbReference>
<dbReference type="FunFam" id="3.30.70.270:FF:000001">
    <property type="entry name" value="Diguanylate cyclase domain protein"/>
    <property type="match status" value="1"/>
</dbReference>
<dbReference type="PANTHER" id="PTHR44757">
    <property type="entry name" value="DIGUANYLATE CYCLASE DGCP"/>
    <property type="match status" value="1"/>
</dbReference>
<dbReference type="SMART" id="SM00267">
    <property type="entry name" value="GGDEF"/>
    <property type="match status" value="1"/>
</dbReference>
<dbReference type="SUPFAM" id="SSF55073">
    <property type="entry name" value="Nucleotide cyclase"/>
    <property type="match status" value="1"/>
</dbReference>
<dbReference type="InterPro" id="IPR043128">
    <property type="entry name" value="Rev_trsase/Diguanyl_cyclase"/>
</dbReference>
<evidence type="ECO:0000256" key="1">
    <source>
        <dbReference type="ARBA" id="ARBA00001946"/>
    </source>
</evidence>
<evidence type="ECO:0000313" key="6">
    <source>
        <dbReference type="EMBL" id="EXJ09046.1"/>
    </source>
</evidence>
<dbReference type="InterPro" id="IPR029787">
    <property type="entry name" value="Nucleotide_cyclase"/>
</dbReference>
<dbReference type="PROSITE" id="PS50887">
    <property type="entry name" value="GGDEF"/>
    <property type="match status" value="1"/>
</dbReference>
<evidence type="ECO:0000259" key="4">
    <source>
        <dbReference type="PROSITE" id="PS50883"/>
    </source>
</evidence>
<evidence type="ECO:0000259" key="3">
    <source>
        <dbReference type="PROSITE" id="PS50113"/>
    </source>
</evidence>
<dbReference type="InterPro" id="IPR000700">
    <property type="entry name" value="PAS-assoc_C"/>
</dbReference>
<dbReference type="InterPro" id="IPR000160">
    <property type="entry name" value="GGDEF_dom"/>
</dbReference>
<sequence length="709" mass="81691">MKRMSDANKISFLEFLLHSNTDPIIVKNWQGKFVFANQAVANLYGTTPEKMIGFADEDFTGNLEQGQFFLENVQRIMKAFKPELVYEDSTDANTGEVRHFVSHKIPFINPLNELNILVIAKDVTDITRLKINAEYNEKRLNYVLETTKEGVWDWNLVTNEVYHNTFWYQLTGLNEDRCAFEDFKNCIHPEDRHTVMQCLTECIENNKPYRVVFRLQHVNGSLIWVFDRGEIVQRDTEGRPTRMIGAIQDITQQKLDQAQIEKLAFYDPLTELPNRRLLQEHIELAIHYNHKTQTTSALLFLDLDNFKMLNDTHGHNLGDQLLIEVSKRLQTLVGDQHTVARFGGDEFVLIINELDFNQSVAYQQAILWSEKLHACFSESIPLNLNKLSTQHLTRIEYQITVSIGITLFNGEDHYEVDDLLKLADLALYRAKTDGRNRTVVFDPRMQEDLMQSQKMLQAFTHAIKNNEFELFYQPQYNKDHQVIGVEALIRWQKGKDLAGVEHYLSPIDFIPVAEETGLIIPLGDWVIEQACAQLAQWQQDPAFENLVVSVNISAKQLAQADFSDKLLAAVSAYKINSRQLKLEITESCLLQNVSDLINKLLKIKEYGFKISLDDFGTGYSSLSYLKRLPVDEIKIDRSFVRDIMTDESDAIMVKAIIDLSRNFGLEVIAEGVETSEQLDRLIEFGCAFFQGYYFNKPLKLSELNNLILT</sequence>
<keyword evidence="6" id="KW-0378">Hydrolase</keyword>
<dbReference type="PATRIC" id="fig|1229521.3.peg.4053"/>
<dbReference type="InterPro" id="IPR000014">
    <property type="entry name" value="PAS"/>
</dbReference>
<dbReference type="Pfam" id="PF00563">
    <property type="entry name" value="EAL"/>
    <property type="match status" value="1"/>
</dbReference>
<keyword evidence="7" id="KW-1185">Reference proteome</keyword>
<dbReference type="NCBIfam" id="TIGR00229">
    <property type="entry name" value="sensory_box"/>
    <property type="match status" value="2"/>
</dbReference>
<dbReference type="EMBL" id="AONB01000040">
    <property type="protein sequence ID" value="EXJ09046.1"/>
    <property type="molecule type" value="Genomic_DNA"/>
</dbReference>
<dbReference type="PROSITE" id="PS50113">
    <property type="entry name" value="PAC"/>
    <property type="match status" value="1"/>
</dbReference>
<dbReference type="InterPro" id="IPR013656">
    <property type="entry name" value="PAS_4"/>
</dbReference>
<dbReference type="PANTHER" id="PTHR44757:SF2">
    <property type="entry name" value="BIOFILM ARCHITECTURE MAINTENANCE PROTEIN MBAA"/>
    <property type="match status" value="1"/>
</dbReference>
<dbReference type="InterPro" id="IPR001610">
    <property type="entry name" value="PAC"/>
</dbReference>
<dbReference type="Gene3D" id="3.30.70.270">
    <property type="match status" value="1"/>
</dbReference>
<name>W9UWD7_9GAMM</name>
<dbReference type="InterPro" id="IPR052155">
    <property type="entry name" value="Biofilm_reg_signaling"/>
</dbReference>
<dbReference type="InterPro" id="IPR013655">
    <property type="entry name" value="PAS_fold_3"/>
</dbReference>
<reference evidence="7" key="1">
    <citation type="submission" date="2012-11" db="EMBL/GenBank/DDBJ databases">
        <authorList>
            <person name="Singh A."/>
            <person name="Pinnaka A.K."/>
            <person name="Vaidya B."/>
        </authorList>
    </citation>
    <scope>NUCLEOTIDE SEQUENCE [LARGE SCALE GENOMIC DNA]</scope>
    <source>
        <strain evidence="7">AK23</strain>
    </source>
</reference>
<feature type="domain" description="EAL" evidence="4">
    <location>
        <begin position="452"/>
        <end position="709"/>
    </location>
</feature>
<evidence type="ECO:0000259" key="5">
    <source>
        <dbReference type="PROSITE" id="PS50887"/>
    </source>
</evidence>
<dbReference type="InterPro" id="IPR035965">
    <property type="entry name" value="PAS-like_dom_sf"/>
</dbReference>
<feature type="domain" description="PAS" evidence="2">
    <location>
        <begin position="9"/>
        <end position="53"/>
    </location>
</feature>